<proteinExistence type="inferred from homology"/>
<keyword evidence="3 4" id="KW-0865">Zymogen</keyword>
<comment type="subunit">
    <text evidence="4">Homotetramer.</text>
</comment>
<dbReference type="Pfam" id="PF03418">
    <property type="entry name" value="Peptidase_A25"/>
    <property type="match status" value="1"/>
</dbReference>
<keyword evidence="6" id="KW-1185">Reference proteome</keyword>
<evidence type="ECO:0000256" key="2">
    <source>
        <dbReference type="ARBA" id="ARBA00022801"/>
    </source>
</evidence>
<keyword evidence="2 4" id="KW-0378">Hydrolase</keyword>
<feature type="chain" id="PRO_5023258677" description="Germination protease" evidence="4">
    <location>
        <begin position="8"/>
        <end position="325"/>
    </location>
</feature>
<dbReference type="GO" id="GO:0009847">
    <property type="term" value="P:spore germination"/>
    <property type="evidence" value="ECO:0007669"/>
    <property type="project" value="UniProtKB-UniRule"/>
</dbReference>
<dbReference type="EMBL" id="FQXP01000009">
    <property type="protein sequence ID" value="SHI02120.1"/>
    <property type="molecule type" value="Genomic_DNA"/>
</dbReference>
<keyword evidence="1 4" id="KW-0645">Protease</keyword>
<comment type="function">
    <text evidence="4">Initiates the rapid degradation of small, acid-soluble proteins during spore germination.</text>
</comment>
<accession>A0A1M5XQQ0</accession>
<evidence type="ECO:0000256" key="3">
    <source>
        <dbReference type="ARBA" id="ARBA00023145"/>
    </source>
</evidence>
<comment type="PTM">
    <text evidence="4">Autoproteolytically processed. The inactive tetrameric zymogen termed p46 autoprocesses to a smaller form termed p41, which is active only during spore germination.</text>
</comment>
<evidence type="ECO:0000256" key="1">
    <source>
        <dbReference type="ARBA" id="ARBA00022670"/>
    </source>
</evidence>
<dbReference type="PIRSF" id="PIRSF019549">
    <property type="entry name" value="Peptidase_A25"/>
    <property type="match status" value="1"/>
</dbReference>
<evidence type="ECO:0000313" key="6">
    <source>
        <dbReference type="Proteomes" id="UP000184526"/>
    </source>
</evidence>
<dbReference type="SUPFAM" id="SSF53163">
    <property type="entry name" value="HybD-like"/>
    <property type="match status" value="1"/>
</dbReference>
<dbReference type="Proteomes" id="UP000184526">
    <property type="component" value="Unassembled WGS sequence"/>
</dbReference>
<dbReference type="STRING" id="1121306.SAMN02745196_02394"/>
<dbReference type="Gene3D" id="3.40.50.1450">
    <property type="entry name" value="HybD-like"/>
    <property type="match status" value="1"/>
</dbReference>
<dbReference type="InterPro" id="IPR023430">
    <property type="entry name" value="Pept_HybD-like_dom_sf"/>
</dbReference>
<feature type="propeptide" id="PRO_5009990161" evidence="4">
    <location>
        <begin position="1"/>
        <end position="7"/>
    </location>
</feature>
<comment type="catalytic activity">
    <reaction evidence="4">
        <text>Endopeptidase action with P4 Glu or Asp, P1 preferably Glu &gt; Asp, P1' hydrophobic and P2' Ala.</text>
        <dbReference type="EC" id="3.4.24.78"/>
    </reaction>
</comment>
<evidence type="ECO:0000313" key="5">
    <source>
        <dbReference type="EMBL" id="SHI02120.1"/>
    </source>
</evidence>
<gene>
    <name evidence="4" type="primary">gpr</name>
    <name evidence="5" type="ORF">SAMN02745196_02394</name>
</gene>
<name>A0A1M5XQQ0_9CLOT</name>
<reference evidence="5 6" key="1">
    <citation type="submission" date="2016-11" db="EMBL/GenBank/DDBJ databases">
        <authorList>
            <person name="Jaros S."/>
            <person name="Januszkiewicz K."/>
            <person name="Wedrychowicz H."/>
        </authorList>
    </citation>
    <scope>NUCLEOTIDE SEQUENCE [LARGE SCALE GENOMIC DNA]</scope>
    <source>
        <strain evidence="5 6">DSM 3089</strain>
    </source>
</reference>
<organism evidence="5 6">
    <name type="scientific">Clostridium collagenovorans DSM 3089</name>
    <dbReference type="NCBI Taxonomy" id="1121306"/>
    <lineage>
        <taxon>Bacteria</taxon>
        <taxon>Bacillati</taxon>
        <taxon>Bacillota</taxon>
        <taxon>Clostridia</taxon>
        <taxon>Eubacteriales</taxon>
        <taxon>Clostridiaceae</taxon>
        <taxon>Clostridium</taxon>
    </lineage>
</organism>
<dbReference type="EC" id="3.4.24.78" evidence="4"/>
<dbReference type="OrthoDB" id="9777293at2"/>
<dbReference type="InterPro" id="IPR005080">
    <property type="entry name" value="Peptidase_A25"/>
</dbReference>
<sequence length="325" mass="35435">MGSIRTDLAIEAQEMYKEKNSVEEIPGTEVKEYRDGAMKVTHVKILDNDGELAMGKPKGDYITIDMPIIVHYDNDSKEEVSRVLSRAMKPLIKLDESMTALVVGLGNWNITPDAIGPKVVSQIMITRHLKQLVPDSIDEEIRPVCAIAPGVLGLTGMETGEVIRGIIEKTKPDLVICVDALASRKTERVNRTIQVSNTGISPGAGVGNKRMELSERTLGIPVLAIGVPTVVDAATLANDTIDLVLEDLIKNATEGSEFYKMLKEMESSDKEQLMKEVLDPKVGDLMVTPKDVDMIIDSVSKIIAGGINISLQPSLSLEDINNFIN</sequence>
<dbReference type="HAMAP" id="MF_00626">
    <property type="entry name" value="Germination_prot"/>
    <property type="match status" value="1"/>
</dbReference>
<comment type="similarity">
    <text evidence="4">Belongs to the peptidase A25 family.</text>
</comment>
<evidence type="ECO:0000256" key="4">
    <source>
        <dbReference type="HAMAP-Rule" id="MF_00626"/>
    </source>
</evidence>
<dbReference type="NCBIfam" id="TIGR01441">
    <property type="entry name" value="GPR"/>
    <property type="match status" value="1"/>
</dbReference>
<dbReference type="AlphaFoldDB" id="A0A1M5XQQ0"/>
<protein>
    <recommendedName>
        <fullName evidence="4">Germination protease</fullName>
        <ecNumber evidence="4">3.4.24.78</ecNumber>
    </recommendedName>
    <alternativeName>
        <fullName evidence="4">GPR endopeptidase</fullName>
    </alternativeName>
    <alternativeName>
        <fullName evidence="4">Germination proteinase</fullName>
    </alternativeName>
    <alternativeName>
        <fullName evidence="4">Spore protease</fullName>
    </alternativeName>
</protein>
<dbReference type="GO" id="GO:0004222">
    <property type="term" value="F:metalloendopeptidase activity"/>
    <property type="evidence" value="ECO:0007669"/>
    <property type="project" value="UniProtKB-UniRule"/>
</dbReference>
<dbReference type="RefSeq" id="WP_072832244.1">
    <property type="nucleotide sequence ID" value="NZ_FQXP01000009.1"/>
</dbReference>
<dbReference type="GO" id="GO:0006508">
    <property type="term" value="P:proteolysis"/>
    <property type="evidence" value="ECO:0007669"/>
    <property type="project" value="UniProtKB-UniRule"/>
</dbReference>